<dbReference type="Pfam" id="PF04134">
    <property type="entry name" value="DCC1-like"/>
    <property type="match status" value="1"/>
</dbReference>
<name>A0A9X3J4Q1_9BACT</name>
<dbReference type="InterPro" id="IPR052927">
    <property type="entry name" value="DCC_oxidoreductase"/>
</dbReference>
<dbReference type="InterPro" id="IPR007263">
    <property type="entry name" value="DCC1-like"/>
</dbReference>
<accession>A0A9X3J4Q1</accession>
<reference evidence="1" key="1">
    <citation type="submission" date="2022-11" db="EMBL/GenBank/DDBJ databases">
        <title>Marilongibacter aestuarii gen. nov., sp. nov., isolated from tidal flat sediment.</title>
        <authorList>
            <person name="Jiayan W."/>
        </authorList>
    </citation>
    <scope>NUCLEOTIDE SEQUENCE</scope>
    <source>
        <strain evidence="1">Z1-6</strain>
    </source>
</reference>
<dbReference type="AlphaFoldDB" id="A0A9X3J4Q1"/>
<dbReference type="RefSeq" id="WP_343331856.1">
    <property type="nucleotide sequence ID" value="NZ_JAPOHD010000008.1"/>
</dbReference>
<dbReference type="PANTHER" id="PTHR33639">
    <property type="entry name" value="THIOL-DISULFIDE OXIDOREDUCTASE DCC"/>
    <property type="match status" value="1"/>
</dbReference>
<dbReference type="EMBL" id="JAPOHD010000008">
    <property type="protein sequence ID" value="MCY1719518.1"/>
    <property type="molecule type" value="Genomic_DNA"/>
</dbReference>
<dbReference type="PANTHER" id="PTHR33639:SF2">
    <property type="entry name" value="DUF393 DOMAIN-CONTAINING PROTEIN"/>
    <property type="match status" value="1"/>
</dbReference>
<evidence type="ECO:0000313" key="2">
    <source>
        <dbReference type="Proteomes" id="UP001145087"/>
    </source>
</evidence>
<evidence type="ECO:0000313" key="1">
    <source>
        <dbReference type="EMBL" id="MCY1719518.1"/>
    </source>
</evidence>
<protein>
    <submittedName>
        <fullName evidence="1">DUF393 domain-containing protein</fullName>
    </submittedName>
</protein>
<proteinExistence type="predicted"/>
<sequence length="126" mass="14765">MALIKTIILFDGVCNLCNHSVTFIQKRDKKEQFRYVALQSEEGERLSIEFQIPPTTDSIIVIHRSKAFTASEAIVKIIQLLPTPWKWFAVFGIIPKNRRDKIYGWVAKNRYRWFGKIEKCTVADYQ</sequence>
<comment type="caution">
    <text evidence="1">The sequence shown here is derived from an EMBL/GenBank/DDBJ whole genome shotgun (WGS) entry which is preliminary data.</text>
</comment>
<organism evidence="1 2">
    <name type="scientific">Draconibacterium aestuarii</name>
    <dbReference type="NCBI Taxonomy" id="2998507"/>
    <lineage>
        <taxon>Bacteria</taxon>
        <taxon>Pseudomonadati</taxon>
        <taxon>Bacteroidota</taxon>
        <taxon>Bacteroidia</taxon>
        <taxon>Marinilabiliales</taxon>
        <taxon>Prolixibacteraceae</taxon>
        <taxon>Draconibacterium</taxon>
    </lineage>
</organism>
<dbReference type="Proteomes" id="UP001145087">
    <property type="component" value="Unassembled WGS sequence"/>
</dbReference>
<keyword evidence="2" id="KW-1185">Reference proteome</keyword>
<gene>
    <name evidence="1" type="ORF">OU798_04145</name>
</gene>
<dbReference type="GO" id="GO:0015035">
    <property type="term" value="F:protein-disulfide reductase activity"/>
    <property type="evidence" value="ECO:0007669"/>
    <property type="project" value="InterPro"/>
</dbReference>